<accession>A0A811NEJ8</accession>
<keyword evidence="3" id="KW-1185">Reference proteome</keyword>
<dbReference type="Proteomes" id="UP000604825">
    <property type="component" value="Unassembled WGS sequence"/>
</dbReference>
<name>A0A811NEJ8_9POAL</name>
<proteinExistence type="predicted"/>
<protein>
    <submittedName>
        <fullName evidence="2">Uncharacterized protein</fullName>
    </submittedName>
</protein>
<organism evidence="2 3">
    <name type="scientific">Miscanthus lutarioriparius</name>
    <dbReference type="NCBI Taxonomy" id="422564"/>
    <lineage>
        <taxon>Eukaryota</taxon>
        <taxon>Viridiplantae</taxon>
        <taxon>Streptophyta</taxon>
        <taxon>Embryophyta</taxon>
        <taxon>Tracheophyta</taxon>
        <taxon>Spermatophyta</taxon>
        <taxon>Magnoliopsida</taxon>
        <taxon>Liliopsida</taxon>
        <taxon>Poales</taxon>
        <taxon>Poaceae</taxon>
        <taxon>PACMAD clade</taxon>
        <taxon>Panicoideae</taxon>
        <taxon>Andropogonodae</taxon>
        <taxon>Andropogoneae</taxon>
        <taxon>Saccharinae</taxon>
        <taxon>Miscanthus</taxon>
    </lineage>
</organism>
<evidence type="ECO:0000313" key="2">
    <source>
        <dbReference type="EMBL" id="CAD6222854.1"/>
    </source>
</evidence>
<sequence length="133" mass="14733">MEGSRVTNKRDPFSNREVWSIAEQLDVDPEAAARRYARMGQRERELIQELRSVLVAMDRACGMSRRAVPGRRISYRLERGRIVRETPDGEQKLQEVPTDEGDVGASSSSSVAAAAAVTRSEDGLCSAFSSARF</sequence>
<evidence type="ECO:0000313" key="3">
    <source>
        <dbReference type="Proteomes" id="UP000604825"/>
    </source>
</evidence>
<feature type="region of interest" description="Disordered" evidence="1">
    <location>
        <begin position="86"/>
        <end position="107"/>
    </location>
</feature>
<comment type="caution">
    <text evidence="2">The sequence shown here is derived from an EMBL/GenBank/DDBJ whole genome shotgun (WGS) entry which is preliminary data.</text>
</comment>
<reference evidence="2" key="1">
    <citation type="submission" date="2020-10" db="EMBL/GenBank/DDBJ databases">
        <authorList>
            <person name="Han B."/>
            <person name="Lu T."/>
            <person name="Zhao Q."/>
            <person name="Huang X."/>
            <person name="Zhao Y."/>
        </authorList>
    </citation>
    <scope>NUCLEOTIDE SEQUENCE</scope>
</reference>
<gene>
    <name evidence="2" type="ORF">NCGR_LOCUS15376</name>
</gene>
<dbReference type="EMBL" id="CAJGYO010000004">
    <property type="protein sequence ID" value="CAD6222854.1"/>
    <property type="molecule type" value="Genomic_DNA"/>
</dbReference>
<dbReference type="AlphaFoldDB" id="A0A811NEJ8"/>
<evidence type="ECO:0000256" key="1">
    <source>
        <dbReference type="SAM" id="MobiDB-lite"/>
    </source>
</evidence>